<keyword evidence="16" id="KW-1185">Reference proteome</keyword>
<evidence type="ECO:0000256" key="12">
    <source>
        <dbReference type="ARBA" id="ARBA00041702"/>
    </source>
</evidence>
<reference evidence="15 16" key="2">
    <citation type="submission" date="2019-01" db="EMBL/GenBank/DDBJ databases">
        <title>The decoding of complex shrimp genome reveals the adaptation for benthos swimmer, frequently molting mechanism and breeding impact on genome.</title>
        <authorList>
            <person name="Sun Y."/>
            <person name="Gao Y."/>
            <person name="Yu Y."/>
        </authorList>
    </citation>
    <scope>NUCLEOTIDE SEQUENCE [LARGE SCALE GENOMIC DNA]</scope>
    <source>
        <tissue evidence="15">Muscle</tissue>
    </source>
</reference>
<evidence type="ECO:0000256" key="7">
    <source>
        <dbReference type="ARBA" id="ARBA00022989"/>
    </source>
</evidence>
<name>A0A423TKI2_PENVA</name>
<dbReference type="GO" id="GO:0016324">
    <property type="term" value="C:apical plasma membrane"/>
    <property type="evidence" value="ECO:0007669"/>
    <property type="project" value="UniProtKB-SubCell"/>
</dbReference>
<evidence type="ECO:0000256" key="13">
    <source>
        <dbReference type="ARBA" id="ARBA00042778"/>
    </source>
</evidence>
<accession>A0A423TKI2</accession>
<evidence type="ECO:0000256" key="2">
    <source>
        <dbReference type="ARBA" id="ARBA00022448"/>
    </source>
</evidence>
<evidence type="ECO:0000313" key="15">
    <source>
        <dbReference type="EMBL" id="ROT76962.1"/>
    </source>
</evidence>
<feature type="transmembrane region" description="Helical" evidence="14">
    <location>
        <begin position="12"/>
        <end position="31"/>
    </location>
</feature>
<evidence type="ECO:0000256" key="6">
    <source>
        <dbReference type="ARBA" id="ARBA00022906"/>
    </source>
</evidence>
<evidence type="ECO:0000256" key="5">
    <source>
        <dbReference type="ARBA" id="ARBA00022833"/>
    </source>
</evidence>
<dbReference type="AlphaFoldDB" id="A0A423TKI2"/>
<evidence type="ECO:0000256" key="3">
    <source>
        <dbReference type="ARBA" id="ARBA00022475"/>
    </source>
</evidence>
<comment type="caution">
    <text evidence="15">The sequence shown here is derived from an EMBL/GenBank/DDBJ whole genome shotgun (WGS) entry which is preliminary data.</text>
</comment>
<dbReference type="PANTHER" id="PTHR11040">
    <property type="entry name" value="ZINC/IRON TRANSPORTER"/>
    <property type="match status" value="1"/>
</dbReference>
<gene>
    <name evidence="15" type="ORF">C7M84_004406</name>
</gene>
<organism evidence="15 16">
    <name type="scientific">Penaeus vannamei</name>
    <name type="common">Whiteleg shrimp</name>
    <name type="synonym">Litopenaeus vannamei</name>
    <dbReference type="NCBI Taxonomy" id="6689"/>
    <lineage>
        <taxon>Eukaryota</taxon>
        <taxon>Metazoa</taxon>
        <taxon>Ecdysozoa</taxon>
        <taxon>Arthropoda</taxon>
        <taxon>Crustacea</taxon>
        <taxon>Multicrustacea</taxon>
        <taxon>Malacostraca</taxon>
        <taxon>Eumalacostraca</taxon>
        <taxon>Eucarida</taxon>
        <taxon>Decapoda</taxon>
        <taxon>Dendrobranchiata</taxon>
        <taxon>Penaeoidea</taxon>
        <taxon>Penaeidae</taxon>
        <taxon>Penaeus</taxon>
    </lineage>
</organism>
<dbReference type="Pfam" id="PF02535">
    <property type="entry name" value="Zip"/>
    <property type="match status" value="1"/>
</dbReference>
<proteinExistence type="predicted"/>
<keyword evidence="9 14" id="KW-0472">Membrane</keyword>
<feature type="transmembrane region" description="Helical" evidence="14">
    <location>
        <begin position="154"/>
        <end position="173"/>
    </location>
</feature>
<protein>
    <recommendedName>
        <fullName evidence="11">Zinc transporter ZIP3</fullName>
    </recommendedName>
    <alternativeName>
        <fullName evidence="13">Solute carrier family 39 member 3</fullName>
    </alternativeName>
    <alternativeName>
        <fullName evidence="12">Zrt- and Irt-like protein 3</fullName>
    </alternativeName>
</protein>
<keyword evidence="7 14" id="KW-1133">Transmembrane helix</keyword>
<reference evidence="15 16" key="1">
    <citation type="submission" date="2018-04" db="EMBL/GenBank/DDBJ databases">
        <authorList>
            <person name="Zhang X."/>
            <person name="Yuan J."/>
            <person name="Li F."/>
            <person name="Xiang J."/>
        </authorList>
    </citation>
    <scope>NUCLEOTIDE SEQUENCE [LARGE SCALE GENOMIC DNA]</scope>
    <source>
        <tissue evidence="15">Muscle</tissue>
    </source>
</reference>
<evidence type="ECO:0000256" key="1">
    <source>
        <dbReference type="ARBA" id="ARBA00004424"/>
    </source>
</evidence>
<feature type="non-terminal residue" evidence="15">
    <location>
        <position position="1"/>
    </location>
</feature>
<feature type="transmembrane region" description="Helical" evidence="14">
    <location>
        <begin position="94"/>
        <end position="113"/>
    </location>
</feature>
<keyword evidence="2" id="KW-0813">Transport</keyword>
<dbReference type="GO" id="GO:0005385">
    <property type="term" value="F:zinc ion transmembrane transporter activity"/>
    <property type="evidence" value="ECO:0007669"/>
    <property type="project" value="TreeGrafter"/>
</dbReference>
<keyword evidence="3" id="KW-1003">Cell membrane</keyword>
<evidence type="ECO:0000256" key="9">
    <source>
        <dbReference type="ARBA" id="ARBA00023136"/>
    </source>
</evidence>
<keyword evidence="8" id="KW-0406">Ion transport</keyword>
<feature type="transmembrane region" description="Helical" evidence="14">
    <location>
        <begin position="120"/>
        <end position="142"/>
    </location>
</feature>
<comment type="subcellular location">
    <subcellularLocation>
        <location evidence="1">Apical cell membrane</location>
        <topology evidence="1">Multi-pass membrane protein</topology>
    </subcellularLocation>
</comment>
<evidence type="ECO:0000256" key="8">
    <source>
        <dbReference type="ARBA" id="ARBA00023065"/>
    </source>
</evidence>
<dbReference type="InterPro" id="IPR003689">
    <property type="entry name" value="ZIP"/>
</dbReference>
<sequence>ELGHTHEWETFAEFPWGFFVVTCGFLVIFTIDKLVHAMEHAKQGSGGTNSHILLQKSSSTTFSSRCEDPEATDSSSDCQNCHELEGGHDVPSSVIFLVALGIHSVFEGIAVGLQTEKDKVLEFSVAVLVHETVMAFTFGMEVSKSQVLSRWSKAFYVLVFTSTIPVGIAGVGLRTRPRRTGRSCPPFWRPSRVEPRLQAIGIPASGLNPCLRLAEPRLQLGTTRAKVEREPRL</sequence>
<keyword evidence="6" id="KW-0864">Zinc transport</keyword>
<dbReference type="PANTHER" id="PTHR11040:SF221">
    <property type="entry name" value="ZINC TRANSPORTER ZIP3"/>
    <property type="match status" value="1"/>
</dbReference>
<keyword evidence="4 14" id="KW-0812">Transmembrane</keyword>
<evidence type="ECO:0000256" key="4">
    <source>
        <dbReference type="ARBA" id="ARBA00022692"/>
    </source>
</evidence>
<dbReference type="Proteomes" id="UP000283509">
    <property type="component" value="Unassembled WGS sequence"/>
</dbReference>
<keyword evidence="5" id="KW-0862">Zinc</keyword>
<dbReference type="EMBL" id="QCYY01001585">
    <property type="protein sequence ID" value="ROT76962.1"/>
    <property type="molecule type" value="Genomic_DNA"/>
</dbReference>
<evidence type="ECO:0000313" key="16">
    <source>
        <dbReference type="Proteomes" id="UP000283509"/>
    </source>
</evidence>
<comment type="catalytic activity">
    <reaction evidence="10">
        <text>Zn(2+)(in) = Zn(2+)(out)</text>
        <dbReference type="Rhea" id="RHEA:29351"/>
        <dbReference type="ChEBI" id="CHEBI:29105"/>
    </reaction>
    <physiologicalReaction direction="left-to-right" evidence="10">
        <dbReference type="Rhea" id="RHEA:29352"/>
    </physiologicalReaction>
</comment>
<evidence type="ECO:0000256" key="10">
    <source>
        <dbReference type="ARBA" id="ARBA00036307"/>
    </source>
</evidence>
<evidence type="ECO:0000256" key="14">
    <source>
        <dbReference type="SAM" id="Phobius"/>
    </source>
</evidence>
<evidence type="ECO:0000256" key="11">
    <source>
        <dbReference type="ARBA" id="ARBA00039395"/>
    </source>
</evidence>